<comment type="caution">
    <text evidence="1">The sequence shown here is derived from an EMBL/GenBank/DDBJ whole genome shotgun (WGS) entry which is preliminary data.</text>
</comment>
<protein>
    <submittedName>
        <fullName evidence="1">Uncharacterized protein</fullName>
    </submittedName>
</protein>
<gene>
    <name evidence="1" type="ORF">MRB53_006817</name>
</gene>
<proteinExistence type="predicted"/>
<name>A0ACC2MH78_PERAE</name>
<accession>A0ACC2MH78</accession>
<reference evidence="1 2" key="1">
    <citation type="journal article" date="2022" name="Hortic Res">
        <title>A haplotype resolved chromosomal level avocado genome allows analysis of novel avocado genes.</title>
        <authorList>
            <person name="Nath O."/>
            <person name="Fletcher S.J."/>
            <person name="Hayward A."/>
            <person name="Shaw L.M."/>
            <person name="Masouleh A.K."/>
            <person name="Furtado A."/>
            <person name="Henry R.J."/>
            <person name="Mitter N."/>
        </authorList>
    </citation>
    <scope>NUCLEOTIDE SEQUENCE [LARGE SCALE GENOMIC DNA]</scope>
    <source>
        <strain evidence="2">cv. Hass</strain>
    </source>
</reference>
<evidence type="ECO:0000313" key="1">
    <source>
        <dbReference type="EMBL" id="KAJ8645069.1"/>
    </source>
</evidence>
<organism evidence="1 2">
    <name type="scientific">Persea americana</name>
    <name type="common">Avocado</name>
    <dbReference type="NCBI Taxonomy" id="3435"/>
    <lineage>
        <taxon>Eukaryota</taxon>
        <taxon>Viridiplantae</taxon>
        <taxon>Streptophyta</taxon>
        <taxon>Embryophyta</taxon>
        <taxon>Tracheophyta</taxon>
        <taxon>Spermatophyta</taxon>
        <taxon>Magnoliopsida</taxon>
        <taxon>Magnoliidae</taxon>
        <taxon>Laurales</taxon>
        <taxon>Lauraceae</taxon>
        <taxon>Persea</taxon>
    </lineage>
</organism>
<dbReference type="EMBL" id="CM056810">
    <property type="protein sequence ID" value="KAJ8645069.1"/>
    <property type="molecule type" value="Genomic_DNA"/>
</dbReference>
<sequence>MKRMGVRIAVKKWNPNTFRFLMIKHVEECLPIRWLCVMGCFKVTYGGWHALTDVYTCDFSLFVLARQSPARQPLARQSPTHQSPARQPSARQSLARQPSARQQCLPLSSAVPSSAVSSSAALCSAVSSSAVSS</sequence>
<keyword evidence="2" id="KW-1185">Reference proteome</keyword>
<dbReference type="Proteomes" id="UP001234297">
    <property type="component" value="Chromosome 2"/>
</dbReference>
<evidence type="ECO:0000313" key="2">
    <source>
        <dbReference type="Proteomes" id="UP001234297"/>
    </source>
</evidence>